<protein>
    <recommendedName>
        <fullName evidence="3">YAG7-like dimerisation domain-containing protein</fullName>
    </recommendedName>
</protein>
<accession>A0A2T4BAP3</accession>
<dbReference type="EMBL" id="KZ680213">
    <property type="protein sequence ID" value="PTB66386.1"/>
    <property type="molecule type" value="Genomic_DNA"/>
</dbReference>
<dbReference type="GeneID" id="36598725"/>
<proteinExistence type="predicted"/>
<feature type="region of interest" description="Disordered" evidence="2">
    <location>
        <begin position="318"/>
        <end position="381"/>
    </location>
</feature>
<dbReference type="AlphaFoldDB" id="A0A2T4BAP3"/>
<evidence type="ECO:0000313" key="5">
    <source>
        <dbReference type="Proteomes" id="UP000241546"/>
    </source>
</evidence>
<evidence type="ECO:0000259" key="3">
    <source>
        <dbReference type="Pfam" id="PF26434"/>
    </source>
</evidence>
<dbReference type="Proteomes" id="UP000241546">
    <property type="component" value="Unassembled WGS sequence"/>
</dbReference>
<feature type="region of interest" description="Disordered" evidence="2">
    <location>
        <begin position="1"/>
        <end position="51"/>
    </location>
</feature>
<evidence type="ECO:0000313" key="4">
    <source>
        <dbReference type="EMBL" id="PTB66386.1"/>
    </source>
</evidence>
<dbReference type="Pfam" id="PF26434">
    <property type="entry name" value="YAG7_C"/>
    <property type="match status" value="1"/>
</dbReference>
<organism evidence="4 5">
    <name type="scientific">Trichoderma citrinoviride</name>
    <dbReference type="NCBI Taxonomy" id="58853"/>
    <lineage>
        <taxon>Eukaryota</taxon>
        <taxon>Fungi</taxon>
        <taxon>Dikarya</taxon>
        <taxon>Ascomycota</taxon>
        <taxon>Pezizomycotina</taxon>
        <taxon>Sordariomycetes</taxon>
        <taxon>Hypocreomycetidae</taxon>
        <taxon>Hypocreales</taxon>
        <taxon>Hypocreaceae</taxon>
        <taxon>Trichoderma</taxon>
    </lineage>
</organism>
<feature type="coiled-coil region" evidence="1">
    <location>
        <begin position="104"/>
        <end position="160"/>
    </location>
</feature>
<keyword evidence="1" id="KW-0175">Coiled coil</keyword>
<evidence type="ECO:0000256" key="2">
    <source>
        <dbReference type="SAM" id="MobiDB-lite"/>
    </source>
</evidence>
<name>A0A2T4BAP3_9HYPO</name>
<feature type="domain" description="YAG7-like dimerisation" evidence="3">
    <location>
        <begin position="161"/>
        <end position="243"/>
    </location>
</feature>
<sequence>MAASATQPVSKSAKKKAAKAQVRTESPTPSAESGPADKAAEAQDETFESPYIKELQKNIRNTAKKLANASKTDSLLSQHAGKSLDELVAEKILNNDQRAQILKKPALQAALAQYEEQLAQFQKVHEQYQARAAADKAEFAKSLEKAKEEAVNELKASVESTLNANLLVLSQFLRLAAYRREEAQDPESDESQAIEGVLLAIYSGDENAVAAMKKLIEGSDEQIFSVPGEQLQTTYAAVKTLAQTYNAPSYTEGTAATTEGQPAAEVVSDPTIANEAATEIAAGDGPLTNGHEHVAAEPASNGLANTDVADDAANAVAESHWDTSNHDNSISQEWVDVQKPVESTEGSAEPTAEVSAEPPAEAKKQSWADDHPDPVTEVRVS</sequence>
<dbReference type="OrthoDB" id="5399559at2759"/>
<reference evidence="5" key="1">
    <citation type="submission" date="2016-07" db="EMBL/GenBank/DDBJ databases">
        <title>Multiple horizontal gene transfer events from other fungi enriched the ability of initially mycotrophic Trichoderma (Ascomycota) to feed on dead plant biomass.</title>
        <authorList>
            <consortium name="DOE Joint Genome Institute"/>
            <person name="Atanasova L."/>
            <person name="Chenthamara K."/>
            <person name="Zhang J."/>
            <person name="Grujic M."/>
            <person name="Henrissat B."/>
            <person name="Kuo A."/>
            <person name="Aerts A."/>
            <person name="Salamov A."/>
            <person name="Lipzen A."/>
            <person name="Labutti K."/>
            <person name="Barry K."/>
            <person name="Miao Y."/>
            <person name="Rahimi M.J."/>
            <person name="Shen Q."/>
            <person name="Grigoriev I.V."/>
            <person name="Kubicek C.P."/>
            <person name="Druzhinina I.S."/>
        </authorList>
    </citation>
    <scope>NUCLEOTIDE SEQUENCE [LARGE SCALE GENOMIC DNA]</scope>
    <source>
        <strain evidence="5">TUCIM 6016</strain>
    </source>
</reference>
<feature type="compositionally biased region" description="Basic and acidic residues" evidence="2">
    <location>
        <begin position="360"/>
        <end position="381"/>
    </location>
</feature>
<gene>
    <name evidence="4" type="ORF">BBK36DRAFT_1119590</name>
</gene>
<keyword evidence="5" id="KW-1185">Reference proteome</keyword>
<dbReference type="InterPro" id="IPR058602">
    <property type="entry name" value="YAG7_dimerisation_dom"/>
</dbReference>
<evidence type="ECO:0000256" key="1">
    <source>
        <dbReference type="SAM" id="Coils"/>
    </source>
</evidence>
<dbReference type="RefSeq" id="XP_024749706.1">
    <property type="nucleotide sequence ID" value="XM_024890607.1"/>
</dbReference>